<reference evidence="7 8" key="1">
    <citation type="submission" date="2020-02" db="EMBL/GenBank/DDBJ databases">
        <authorList>
            <person name="Hogendoorn C."/>
        </authorList>
    </citation>
    <scope>NUCLEOTIDE SEQUENCE [LARGE SCALE GENOMIC DNA]</scope>
    <source>
        <strain evidence="7">METHB21</strain>
    </source>
</reference>
<dbReference type="GO" id="GO:0055085">
    <property type="term" value="P:transmembrane transport"/>
    <property type="evidence" value="ECO:0007669"/>
    <property type="project" value="InterPro"/>
</dbReference>
<feature type="transmembrane region" description="Helical" evidence="5">
    <location>
        <begin position="180"/>
        <end position="202"/>
    </location>
</feature>
<dbReference type="Proteomes" id="UP000494216">
    <property type="component" value="Unassembled WGS sequence"/>
</dbReference>
<dbReference type="Pfam" id="PF00916">
    <property type="entry name" value="Sulfate_transp"/>
    <property type="match status" value="1"/>
</dbReference>
<keyword evidence="4 5" id="KW-0472">Membrane</keyword>
<name>A0A8S0WN51_9GAMM</name>
<feature type="domain" description="STAS" evidence="6">
    <location>
        <begin position="461"/>
        <end position="575"/>
    </location>
</feature>
<protein>
    <submittedName>
        <fullName evidence="7">Sulfate transporter</fullName>
    </submittedName>
</protein>
<dbReference type="InterPro" id="IPR036513">
    <property type="entry name" value="STAS_dom_sf"/>
</dbReference>
<dbReference type="NCBIfam" id="TIGR00815">
    <property type="entry name" value="sulP"/>
    <property type="match status" value="1"/>
</dbReference>
<feature type="transmembrane region" description="Helical" evidence="5">
    <location>
        <begin position="33"/>
        <end position="53"/>
    </location>
</feature>
<comment type="subcellular location">
    <subcellularLocation>
        <location evidence="1">Membrane</location>
        <topology evidence="1">Multi-pass membrane protein</topology>
    </subcellularLocation>
</comment>
<evidence type="ECO:0000256" key="1">
    <source>
        <dbReference type="ARBA" id="ARBA00004141"/>
    </source>
</evidence>
<evidence type="ECO:0000259" key="6">
    <source>
        <dbReference type="PROSITE" id="PS50801"/>
    </source>
</evidence>
<keyword evidence="2 5" id="KW-0812">Transmembrane</keyword>
<accession>A0A8S0WN51</accession>
<feature type="transmembrane region" description="Helical" evidence="5">
    <location>
        <begin position="112"/>
        <end position="131"/>
    </location>
</feature>
<dbReference type="Gene3D" id="3.30.750.24">
    <property type="entry name" value="STAS domain"/>
    <property type="match status" value="1"/>
</dbReference>
<feature type="transmembrane region" description="Helical" evidence="5">
    <location>
        <begin position="222"/>
        <end position="242"/>
    </location>
</feature>
<dbReference type="InterPro" id="IPR001902">
    <property type="entry name" value="SLC26A/SulP_fam"/>
</dbReference>
<dbReference type="PROSITE" id="PS50801">
    <property type="entry name" value="STAS"/>
    <property type="match status" value="1"/>
</dbReference>
<feature type="transmembrane region" description="Helical" evidence="5">
    <location>
        <begin position="249"/>
        <end position="268"/>
    </location>
</feature>
<dbReference type="CDD" id="cd07042">
    <property type="entry name" value="STAS_SulP_like_sulfate_transporter"/>
    <property type="match status" value="1"/>
</dbReference>
<feature type="transmembrane region" description="Helical" evidence="5">
    <location>
        <begin position="312"/>
        <end position="332"/>
    </location>
</feature>
<feature type="transmembrane region" description="Helical" evidence="5">
    <location>
        <begin position="280"/>
        <end position="300"/>
    </location>
</feature>
<dbReference type="EMBL" id="CADCXN010000047">
    <property type="protein sequence ID" value="CAA9890172.1"/>
    <property type="molecule type" value="Genomic_DNA"/>
</dbReference>
<proteinExistence type="predicted"/>
<dbReference type="InterPro" id="IPR002645">
    <property type="entry name" value="STAS_dom"/>
</dbReference>
<keyword evidence="8" id="KW-1185">Reference proteome</keyword>
<gene>
    <name evidence="7" type="ORF">METHB2_20003</name>
</gene>
<sequence>MANSHDHALWLTSLFPPAGWLKTYSRQTLNDDLFAGVITAILLVPQGIAYALLAGLPPQMGLYASILPPMLYAVLGTSRTLSVGPVSIAAIMIAAALSTPAVSGLGNAVQSALILSAESGAVMLLMAVLRMGGLVNFISHPVLTGFTSGAAILIIFSQLPHLAGLKKAACGMNFECYGEYLQTFNTAGLSIGLMTLSLLMVFGKPLPAFLKKAGWQSASVTAVSKAGPLLSVILAAFAVRYFKLAELHGVAVVGHIPSGFAGFSLDFFTNAEKWRLLLPYALFIALIAYVESIAIAKVTAHFRGEKIAPNQELIALGLANMAAAVSGGMPVAGGFSRTMVNFYAGARTQMAMLIAAGLLALIVIFFSSWFETIPKAALAAIILVAIIPLVRLDNIVHTWRYDRGDGIAEIITLLAVLAVGIEEGIMLGIVLTILSHLRKTSQPHIAVVGRIPDTEHYRNIKRHAVQTWNHLLLLRIDESITFANINYIEEFIEAQLLRQPAVKHIILIFTSVSDIDTTALEVLEELNRALQSARITLHLSEAKGPVLDKLKKTDFLNHLAPGKVFFRTEDAIRELG</sequence>
<dbReference type="Pfam" id="PF01740">
    <property type="entry name" value="STAS"/>
    <property type="match status" value="1"/>
</dbReference>
<evidence type="ECO:0000256" key="2">
    <source>
        <dbReference type="ARBA" id="ARBA00022692"/>
    </source>
</evidence>
<evidence type="ECO:0000256" key="4">
    <source>
        <dbReference type="ARBA" id="ARBA00023136"/>
    </source>
</evidence>
<dbReference type="SUPFAM" id="SSF52091">
    <property type="entry name" value="SpoIIaa-like"/>
    <property type="match status" value="1"/>
</dbReference>
<keyword evidence="3 5" id="KW-1133">Transmembrane helix</keyword>
<dbReference type="InterPro" id="IPR011547">
    <property type="entry name" value="SLC26A/SulP_dom"/>
</dbReference>
<comment type="caution">
    <text evidence="7">The sequence shown here is derived from an EMBL/GenBank/DDBJ whole genome shotgun (WGS) entry which is preliminary data.</text>
</comment>
<organism evidence="7 8">
    <name type="scientific">Candidatus Methylobacter favarea</name>
    <dbReference type="NCBI Taxonomy" id="2707345"/>
    <lineage>
        <taxon>Bacteria</taxon>
        <taxon>Pseudomonadati</taxon>
        <taxon>Pseudomonadota</taxon>
        <taxon>Gammaproteobacteria</taxon>
        <taxon>Methylococcales</taxon>
        <taxon>Methylococcaceae</taxon>
        <taxon>Methylobacter</taxon>
    </lineage>
</organism>
<evidence type="ECO:0000313" key="7">
    <source>
        <dbReference type="EMBL" id="CAA9890172.1"/>
    </source>
</evidence>
<feature type="transmembrane region" description="Helical" evidence="5">
    <location>
        <begin position="410"/>
        <end position="434"/>
    </location>
</feature>
<dbReference type="AlphaFoldDB" id="A0A8S0WN51"/>
<feature type="transmembrane region" description="Helical" evidence="5">
    <location>
        <begin position="373"/>
        <end position="390"/>
    </location>
</feature>
<feature type="transmembrane region" description="Helical" evidence="5">
    <location>
        <begin position="83"/>
        <end position="105"/>
    </location>
</feature>
<evidence type="ECO:0000256" key="5">
    <source>
        <dbReference type="SAM" id="Phobius"/>
    </source>
</evidence>
<feature type="transmembrane region" description="Helical" evidence="5">
    <location>
        <begin position="344"/>
        <end position="366"/>
    </location>
</feature>
<dbReference type="GO" id="GO:0016020">
    <property type="term" value="C:membrane"/>
    <property type="evidence" value="ECO:0007669"/>
    <property type="project" value="UniProtKB-SubCell"/>
</dbReference>
<evidence type="ECO:0000256" key="3">
    <source>
        <dbReference type="ARBA" id="ARBA00022989"/>
    </source>
</evidence>
<feature type="transmembrane region" description="Helical" evidence="5">
    <location>
        <begin position="137"/>
        <end position="159"/>
    </location>
</feature>
<dbReference type="PANTHER" id="PTHR11814">
    <property type="entry name" value="SULFATE TRANSPORTER"/>
    <property type="match status" value="1"/>
</dbReference>
<evidence type="ECO:0000313" key="8">
    <source>
        <dbReference type="Proteomes" id="UP000494216"/>
    </source>
</evidence>
<dbReference type="RefSeq" id="WP_174625135.1">
    <property type="nucleotide sequence ID" value="NZ_CADCXN010000047.1"/>
</dbReference>